<dbReference type="InterPro" id="IPR036795">
    <property type="entry name" value="IMP_cyclohydrolase-like_sf"/>
</dbReference>
<dbReference type="GO" id="GO:0003937">
    <property type="term" value="F:IMP cyclohydrolase activity"/>
    <property type="evidence" value="ECO:0007669"/>
    <property type="project" value="InterPro"/>
</dbReference>
<dbReference type="Proteomes" id="UP000178249">
    <property type="component" value="Unassembled WGS sequence"/>
</dbReference>
<dbReference type="SUPFAM" id="SSF75569">
    <property type="entry name" value="Archaeal IMP cyclohydrolase PurO"/>
    <property type="match status" value="1"/>
</dbReference>
<dbReference type="AlphaFoldDB" id="A0A1F6C4Q3"/>
<feature type="domain" description="Inosine monophosphate cyclohydrolase-like" evidence="1">
    <location>
        <begin position="13"/>
        <end position="223"/>
    </location>
</feature>
<evidence type="ECO:0000313" key="3">
    <source>
        <dbReference type="Proteomes" id="UP000178249"/>
    </source>
</evidence>
<dbReference type="Gene3D" id="3.60.20.20">
    <property type="entry name" value="Inosine monophosphate cyclohydrolase-like"/>
    <property type="match status" value="1"/>
</dbReference>
<dbReference type="Pfam" id="PF07826">
    <property type="entry name" value="IMP_cyclohyd"/>
    <property type="match status" value="1"/>
</dbReference>
<evidence type="ECO:0000259" key="1">
    <source>
        <dbReference type="Pfam" id="PF07826"/>
    </source>
</evidence>
<organism evidence="2 3">
    <name type="scientific">Candidatus Kaiserbacteria bacterium RIFCSPHIGHO2_01_FULL_48_10</name>
    <dbReference type="NCBI Taxonomy" id="1798476"/>
    <lineage>
        <taxon>Bacteria</taxon>
        <taxon>Candidatus Kaiseribacteriota</taxon>
    </lineage>
</organism>
<dbReference type="EMBL" id="MFKP01000018">
    <property type="protein sequence ID" value="OGG44174.1"/>
    <property type="molecule type" value="Genomic_DNA"/>
</dbReference>
<accession>A0A1F6C4Q3</accession>
<reference evidence="2 3" key="1">
    <citation type="journal article" date="2016" name="Nat. Commun.">
        <title>Thousands of microbial genomes shed light on interconnected biogeochemical processes in an aquifer system.</title>
        <authorList>
            <person name="Anantharaman K."/>
            <person name="Brown C.T."/>
            <person name="Hug L.A."/>
            <person name="Sharon I."/>
            <person name="Castelle C.J."/>
            <person name="Probst A.J."/>
            <person name="Thomas B.C."/>
            <person name="Singh A."/>
            <person name="Wilkins M.J."/>
            <person name="Karaoz U."/>
            <person name="Brodie E.L."/>
            <person name="Williams K.H."/>
            <person name="Hubbard S.S."/>
            <person name="Banfield J.F."/>
        </authorList>
    </citation>
    <scope>NUCLEOTIDE SEQUENCE [LARGE SCALE GENOMIC DNA]</scope>
</reference>
<evidence type="ECO:0000313" key="2">
    <source>
        <dbReference type="EMBL" id="OGG44174.1"/>
    </source>
</evidence>
<dbReference type="GO" id="GO:0006188">
    <property type="term" value="P:IMP biosynthetic process"/>
    <property type="evidence" value="ECO:0007669"/>
    <property type="project" value="InterPro"/>
</dbReference>
<protein>
    <recommendedName>
        <fullName evidence="1">Inosine monophosphate cyclohydrolase-like domain-containing protein</fullName>
    </recommendedName>
</protein>
<name>A0A1F6C4Q3_9BACT</name>
<sequence>MINLTDFLKTKRYPGRFIVIGMDGDFSVALYGATGRSPSSLARHFVQKGTEVFMVAADDTVLREGNPELLEYPAVRIFENGIVVANGRQIEKLKILEDRAADSQLSTALAEEAYEPDEYKTPRITGCIIEGHDTTSSALHIARATSSDTERMAWEVPLGDGQGFFISTYTGEDIKPTPSFKGAPVSVGLQFGSADVAVRSVFDALVPSENDLDYRVGVVAVYRREGKTDLKIKNRLGNT</sequence>
<proteinExistence type="predicted"/>
<dbReference type="InterPro" id="IPR020600">
    <property type="entry name" value="IMP_cyclohydrolase-like"/>
</dbReference>
<gene>
    <name evidence="2" type="ORF">A2841_03070</name>
</gene>
<comment type="caution">
    <text evidence="2">The sequence shown here is derived from an EMBL/GenBank/DDBJ whole genome shotgun (WGS) entry which is preliminary data.</text>
</comment>